<keyword evidence="4" id="KW-1185">Reference proteome</keyword>
<dbReference type="Gene3D" id="3.30.1340.30">
    <property type="match status" value="1"/>
</dbReference>
<evidence type="ECO:0000313" key="4">
    <source>
        <dbReference type="Proteomes" id="UP000063429"/>
    </source>
</evidence>
<evidence type="ECO:0000259" key="2">
    <source>
        <dbReference type="PROSITE" id="PS50914"/>
    </source>
</evidence>
<protein>
    <submittedName>
        <fullName evidence="3">Transporter</fullName>
    </submittedName>
</protein>
<dbReference type="InterPro" id="IPR007055">
    <property type="entry name" value="BON_dom"/>
</dbReference>
<name>A0ABN4I1M5_9BURK</name>
<dbReference type="PROSITE" id="PS51257">
    <property type="entry name" value="PROKAR_LIPOPROTEIN"/>
    <property type="match status" value="1"/>
</dbReference>
<keyword evidence="1" id="KW-0732">Signal</keyword>
<feature type="domain" description="BON" evidence="2">
    <location>
        <begin position="38"/>
        <end position="105"/>
    </location>
</feature>
<evidence type="ECO:0000313" key="3">
    <source>
        <dbReference type="EMBL" id="AKZ64849.1"/>
    </source>
</evidence>
<organism evidence="3 4">
    <name type="scientific">Herbaspirillum hiltneri N3</name>
    <dbReference type="NCBI Taxonomy" id="1262470"/>
    <lineage>
        <taxon>Bacteria</taxon>
        <taxon>Pseudomonadati</taxon>
        <taxon>Pseudomonadota</taxon>
        <taxon>Betaproteobacteria</taxon>
        <taxon>Burkholderiales</taxon>
        <taxon>Oxalobacteraceae</taxon>
        <taxon>Herbaspirillum</taxon>
    </lineage>
</organism>
<dbReference type="PANTHER" id="PTHR34606">
    <property type="entry name" value="BON DOMAIN-CONTAINING PROTEIN"/>
    <property type="match status" value="1"/>
</dbReference>
<dbReference type="Pfam" id="PF04972">
    <property type="entry name" value="BON"/>
    <property type="match status" value="1"/>
</dbReference>
<gene>
    <name evidence="3" type="ORF">F506_21295</name>
</gene>
<accession>A0ABN4I1M5</accession>
<dbReference type="Proteomes" id="UP000063429">
    <property type="component" value="Chromosome"/>
</dbReference>
<dbReference type="PANTHER" id="PTHR34606:SF16">
    <property type="entry name" value="BON DOMAIN-CONTAINING PROTEIN"/>
    <property type="match status" value="1"/>
</dbReference>
<reference evidence="4" key="1">
    <citation type="journal article" date="2015" name="Genome Announc.">
        <title>Complete Genome Sequence of Herbaspirillum hiltneri N3 (DSM 17495), Isolated from Surface-Sterilized Wheat Roots.</title>
        <authorList>
            <person name="Guizelini D."/>
            <person name="Saizaki P.M."/>
            <person name="Coimbra N.A."/>
            <person name="Weiss V.A."/>
            <person name="Faoro H."/>
            <person name="Sfeir M.Z."/>
            <person name="Baura V.A."/>
            <person name="Monteiro R.A."/>
            <person name="Chubatsu L.S."/>
            <person name="Souza E.M."/>
            <person name="Cruz L.M."/>
            <person name="Pedrosa F.O."/>
            <person name="Raittz R.T."/>
            <person name="Marchaukoski J.N."/>
            <person name="Steffens M.B."/>
        </authorList>
    </citation>
    <scope>NUCLEOTIDE SEQUENCE [LARGE SCALE GENOMIC DNA]</scope>
    <source>
        <strain evidence="4">N3</strain>
    </source>
</reference>
<evidence type="ECO:0000256" key="1">
    <source>
        <dbReference type="SAM" id="SignalP"/>
    </source>
</evidence>
<dbReference type="InterPro" id="IPR051686">
    <property type="entry name" value="Lipoprotein_DolP"/>
</dbReference>
<feature type="chain" id="PRO_5047434299" evidence="1">
    <location>
        <begin position="26"/>
        <end position="105"/>
    </location>
</feature>
<dbReference type="InterPro" id="IPR014004">
    <property type="entry name" value="Transpt-assoc_nodulatn_dom_bac"/>
</dbReference>
<dbReference type="EMBL" id="CP011409">
    <property type="protein sequence ID" value="AKZ64849.1"/>
    <property type="molecule type" value="Genomic_DNA"/>
</dbReference>
<feature type="signal peptide" evidence="1">
    <location>
        <begin position="1"/>
        <end position="25"/>
    </location>
</feature>
<sequence length="105" mass="11109">MTLSLTKRITGFFLALMMVSLVGCASGPNKEGTGEYVDDAVITTKVKTAILQEPNLKATEINVETYKGVVQLSGFVSSATAASRATELARGVKGVTSVKNDLRLK</sequence>
<dbReference type="SMART" id="SM00749">
    <property type="entry name" value="BON"/>
    <property type="match status" value="1"/>
</dbReference>
<dbReference type="RefSeq" id="WP_053200764.1">
    <property type="nucleotide sequence ID" value="NZ_CP011409.1"/>
</dbReference>
<dbReference type="PROSITE" id="PS50914">
    <property type="entry name" value="BON"/>
    <property type="match status" value="1"/>
</dbReference>
<proteinExistence type="predicted"/>